<dbReference type="KEGG" id="aoz:HUE56_24025"/>
<dbReference type="AlphaFoldDB" id="A0A6N1APD0"/>
<organism evidence="1 2">
    <name type="scientific">Azospirillum oryzae</name>
    <dbReference type="NCBI Taxonomy" id="286727"/>
    <lineage>
        <taxon>Bacteria</taxon>
        <taxon>Pseudomonadati</taxon>
        <taxon>Pseudomonadota</taxon>
        <taxon>Alphaproteobacteria</taxon>
        <taxon>Rhodospirillales</taxon>
        <taxon>Azospirillaceae</taxon>
        <taxon>Azospirillum</taxon>
    </lineage>
</organism>
<accession>A0A6N1APD0</accession>
<name>A0A6N1APD0_9PROT</name>
<geneLocation type="plasmid" evidence="1 2">
    <name>unnamed5</name>
</geneLocation>
<reference evidence="1 2" key="1">
    <citation type="submission" date="2020-06" db="EMBL/GenBank/DDBJ databases">
        <title>Complete genome of Azosprillum oryzae KACC14407.</title>
        <authorList>
            <person name="Kim M."/>
            <person name="Park Y.-J."/>
            <person name="Shin J.-H."/>
        </authorList>
    </citation>
    <scope>NUCLEOTIDE SEQUENCE [LARGE SCALE GENOMIC DNA]</scope>
    <source>
        <strain evidence="1 2">KACC 14407</strain>
        <plasmid evidence="1 2">unnamed5</plasmid>
    </source>
</reference>
<keyword evidence="1" id="KW-0614">Plasmid</keyword>
<dbReference type="Proteomes" id="UP000509702">
    <property type="component" value="Plasmid unnamed5"/>
</dbReference>
<dbReference type="RefSeq" id="WP_149200599.1">
    <property type="nucleotide sequence ID" value="NZ_BSOV01000046.1"/>
</dbReference>
<evidence type="ECO:0000313" key="1">
    <source>
        <dbReference type="EMBL" id="QKS53566.1"/>
    </source>
</evidence>
<dbReference type="EMBL" id="CP054620">
    <property type="protein sequence ID" value="QKS53566.1"/>
    <property type="molecule type" value="Genomic_DNA"/>
</dbReference>
<gene>
    <name evidence="1" type="ORF">HUE56_24025</name>
</gene>
<evidence type="ECO:0000313" key="2">
    <source>
        <dbReference type="Proteomes" id="UP000509702"/>
    </source>
</evidence>
<protein>
    <submittedName>
        <fullName evidence="1">Uncharacterized protein</fullName>
    </submittedName>
</protein>
<sequence>MIVLSLSQQAALQRSAMVVALRDIGRELSVLYPETAPADIERTTRAALDKADVYGFESCGAVLCLASLILEFGPDFDRISSEPCLQRALFDRNASETYRIEELMRHAIKCGRRVTSVPDVTAFAALN</sequence>
<keyword evidence="2" id="KW-1185">Reference proteome</keyword>
<proteinExistence type="predicted"/>